<dbReference type="Proteomes" id="UP000247702">
    <property type="component" value="Unassembled WGS sequence"/>
</dbReference>
<sequence length="366" mass="43085">MEEYGGTCYYEFEILKAHELNKEVYTPRFETSPNIFWQLCFKPISVNNPEYCTLILVAIRNQNETNKFDQARRNAFPFKVCLKGLDDIIIKEKTRSIHENENFSKIPIRKIIKRILVPEHLKIGIRFSKIQLTQLSSPWPFPKRETPKDLITLWTGELTNPSGADTRIAVDGQNLYAKSSILKKRSDYFQRMLDGPWMENNSNNNDGFKYNIEITDFNYSSVFQMLNFLYTDQFQLNNNDNIWGLYGIANKYLITELEERVKGKILRGITQSTCAENLFRHAWKFSILKDEFMKYVVQNFNTIRNTNEFKMIIKNKNDYPMFHQLNSEILLAYVPEEPDKKRESGEVNNDNNNNIINNNNDIGKFI</sequence>
<comment type="caution">
    <text evidence="2">The sequence shown here is derived from an EMBL/GenBank/DDBJ whole genome shotgun (WGS) entry which is preliminary data.</text>
</comment>
<dbReference type="STRING" id="94130.A0A2Z6SA17"/>
<accession>A0A2Z6SA17</accession>
<evidence type="ECO:0000259" key="1">
    <source>
        <dbReference type="PROSITE" id="PS50097"/>
    </source>
</evidence>
<dbReference type="PANTHER" id="PTHR24413">
    <property type="entry name" value="SPECKLE-TYPE POZ PROTEIN"/>
    <property type="match status" value="1"/>
</dbReference>
<reference evidence="2 3" key="1">
    <citation type="submission" date="2017-11" db="EMBL/GenBank/DDBJ databases">
        <title>The genome of Rhizophagus clarus HR1 reveals common genetic basis of auxotrophy among arbuscular mycorrhizal fungi.</title>
        <authorList>
            <person name="Kobayashi Y."/>
        </authorList>
    </citation>
    <scope>NUCLEOTIDE SEQUENCE [LARGE SCALE GENOMIC DNA]</scope>
    <source>
        <strain evidence="2 3">HR1</strain>
    </source>
</reference>
<dbReference type="AlphaFoldDB" id="A0A2Z6SA17"/>
<protein>
    <recommendedName>
        <fullName evidence="1">BTB domain-containing protein</fullName>
    </recommendedName>
</protein>
<dbReference type="InterPro" id="IPR000210">
    <property type="entry name" value="BTB/POZ_dom"/>
</dbReference>
<name>A0A2Z6SA17_9GLOM</name>
<dbReference type="Gene3D" id="3.30.710.10">
    <property type="entry name" value="Potassium Channel Kv1.1, Chain A"/>
    <property type="match status" value="1"/>
</dbReference>
<gene>
    <name evidence="2" type="ORF">RclHR1_07830012</name>
</gene>
<dbReference type="SMART" id="SM00225">
    <property type="entry name" value="BTB"/>
    <property type="match status" value="1"/>
</dbReference>
<organism evidence="2 3">
    <name type="scientific">Rhizophagus clarus</name>
    <dbReference type="NCBI Taxonomy" id="94130"/>
    <lineage>
        <taxon>Eukaryota</taxon>
        <taxon>Fungi</taxon>
        <taxon>Fungi incertae sedis</taxon>
        <taxon>Mucoromycota</taxon>
        <taxon>Glomeromycotina</taxon>
        <taxon>Glomeromycetes</taxon>
        <taxon>Glomerales</taxon>
        <taxon>Glomeraceae</taxon>
        <taxon>Rhizophagus</taxon>
    </lineage>
</organism>
<feature type="domain" description="BTB" evidence="1">
    <location>
        <begin position="164"/>
        <end position="238"/>
    </location>
</feature>
<dbReference type="EMBL" id="BEXD01004185">
    <property type="protein sequence ID" value="GBC07985.1"/>
    <property type="molecule type" value="Genomic_DNA"/>
</dbReference>
<evidence type="ECO:0000313" key="2">
    <source>
        <dbReference type="EMBL" id="GBC07985.1"/>
    </source>
</evidence>
<dbReference type="PROSITE" id="PS50097">
    <property type="entry name" value="BTB"/>
    <property type="match status" value="1"/>
</dbReference>
<evidence type="ECO:0000313" key="3">
    <source>
        <dbReference type="Proteomes" id="UP000247702"/>
    </source>
</evidence>
<keyword evidence="3" id="KW-1185">Reference proteome</keyword>
<dbReference type="SUPFAM" id="SSF54695">
    <property type="entry name" value="POZ domain"/>
    <property type="match status" value="1"/>
</dbReference>
<dbReference type="InterPro" id="IPR011333">
    <property type="entry name" value="SKP1/BTB/POZ_sf"/>
</dbReference>
<proteinExistence type="predicted"/>
<dbReference type="Pfam" id="PF00651">
    <property type="entry name" value="BTB"/>
    <property type="match status" value="1"/>
</dbReference>